<keyword evidence="2" id="KW-1185">Reference proteome</keyword>
<name>E9HSW8_DAPPU</name>
<organism evidence="1 2">
    <name type="scientific">Daphnia pulex</name>
    <name type="common">Water flea</name>
    <dbReference type="NCBI Taxonomy" id="6669"/>
    <lineage>
        <taxon>Eukaryota</taxon>
        <taxon>Metazoa</taxon>
        <taxon>Ecdysozoa</taxon>
        <taxon>Arthropoda</taxon>
        <taxon>Crustacea</taxon>
        <taxon>Branchiopoda</taxon>
        <taxon>Diplostraca</taxon>
        <taxon>Cladocera</taxon>
        <taxon>Anomopoda</taxon>
        <taxon>Daphniidae</taxon>
        <taxon>Daphnia</taxon>
    </lineage>
</organism>
<dbReference type="Proteomes" id="UP000000305">
    <property type="component" value="Unassembled WGS sequence"/>
</dbReference>
<dbReference type="KEGG" id="dpx:DAPPUDRAFT_265121"/>
<accession>E9HSW8</accession>
<dbReference type="HOGENOM" id="CLU_1742412_0_0_1"/>
<proteinExistence type="predicted"/>
<reference evidence="1 2" key="1">
    <citation type="journal article" date="2011" name="Science">
        <title>The ecoresponsive genome of Daphnia pulex.</title>
        <authorList>
            <person name="Colbourne J.K."/>
            <person name="Pfrender M.E."/>
            <person name="Gilbert D."/>
            <person name="Thomas W.K."/>
            <person name="Tucker A."/>
            <person name="Oakley T.H."/>
            <person name="Tokishita S."/>
            <person name="Aerts A."/>
            <person name="Arnold G.J."/>
            <person name="Basu M.K."/>
            <person name="Bauer D.J."/>
            <person name="Caceres C.E."/>
            <person name="Carmel L."/>
            <person name="Casola C."/>
            <person name="Choi J.H."/>
            <person name="Detter J.C."/>
            <person name="Dong Q."/>
            <person name="Dusheyko S."/>
            <person name="Eads B.D."/>
            <person name="Frohlich T."/>
            <person name="Geiler-Samerotte K.A."/>
            <person name="Gerlach D."/>
            <person name="Hatcher P."/>
            <person name="Jogdeo S."/>
            <person name="Krijgsveld J."/>
            <person name="Kriventseva E.V."/>
            <person name="Kultz D."/>
            <person name="Laforsch C."/>
            <person name="Lindquist E."/>
            <person name="Lopez J."/>
            <person name="Manak J.R."/>
            <person name="Muller J."/>
            <person name="Pangilinan J."/>
            <person name="Patwardhan R.P."/>
            <person name="Pitluck S."/>
            <person name="Pritham E.J."/>
            <person name="Rechtsteiner A."/>
            <person name="Rho M."/>
            <person name="Rogozin I.B."/>
            <person name="Sakarya O."/>
            <person name="Salamov A."/>
            <person name="Schaack S."/>
            <person name="Shapiro H."/>
            <person name="Shiga Y."/>
            <person name="Skalitzky C."/>
            <person name="Smith Z."/>
            <person name="Souvorov A."/>
            <person name="Sung W."/>
            <person name="Tang Z."/>
            <person name="Tsuchiya D."/>
            <person name="Tu H."/>
            <person name="Vos H."/>
            <person name="Wang M."/>
            <person name="Wolf Y.I."/>
            <person name="Yamagata H."/>
            <person name="Yamada T."/>
            <person name="Ye Y."/>
            <person name="Shaw J.R."/>
            <person name="Andrews J."/>
            <person name="Crease T.J."/>
            <person name="Tang H."/>
            <person name="Lucas S.M."/>
            <person name="Robertson H.M."/>
            <person name="Bork P."/>
            <person name="Koonin E.V."/>
            <person name="Zdobnov E.M."/>
            <person name="Grigoriev I.V."/>
            <person name="Lynch M."/>
            <person name="Boore J.L."/>
        </authorList>
    </citation>
    <scope>NUCLEOTIDE SEQUENCE [LARGE SCALE GENOMIC DNA]</scope>
</reference>
<evidence type="ECO:0000313" key="2">
    <source>
        <dbReference type="Proteomes" id="UP000000305"/>
    </source>
</evidence>
<protein>
    <submittedName>
        <fullName evidence="1">Uncharacterized protein</fullName>
    </submittedName>
</protein>
<gene>
    <name evidence="1" type="ORF">DAPPUDRAFT_265121</name>
</gene>
<evidence type="ECO:0000313" key="1">
    <source>
        <dbReference type="EMBL" id="EFX65162.1"/>
    </source>
</evidence>
<dbReference type="AlphaFoldDB" id="E9HSW8"/>
<dbReference type="EMBL" id="GL732759">
    <property type="protein sequence ID" value="EFX65162.1"/>
    <property type="molecule type" value="Genomic_DNA"/>
</dbReference>
<sequence length="150" mass="17234">MKKERISLRQPEKFGLVEIERYLPDMSTYVTFLYEDQLCKSATPKWMEFLDFWNHSEQLSLSDTVRVQRFIRDMTHPCKLPPLILARRNKCGWCDAIGSVHSYVEALTENAGQMDCRSRLPSVISYGSIADGSKLFAPVIMNLVVTANQI</sequence>
<dbReference type="InParanoid" id="E9HSW8"/>